<dbReference type="GO" id="GO:0006412">
    <property type="term" value="P:translation"/>
    <property type="evidence" value="ECO:0007669"/>
    <property type="project" value="UniProtKB-UniRule"/>
</dbReference>
<dbReference type="PANTHER" id="PTHR21569:SF1">
    <property type="entry name" value="SMALL RIBOSOMAL SUBUNIT PROTEIN US9M"/>
    <property type="match status" value="1"/>
</dbReference>
<evidence type="ECO:0000256" key="6">
    <source>
        <dbReference type="RuleBase" id="RU003815"/>
    </source>
</evidence>
<evidence type="ECO:0000256" key="3">
    <source>
        <dbReference type="ARBA" id="ARBA00023274"/>
    </source>
</evidence>
<keyword evidence="2 5" id="KW-0689">Ribosomal protein</keyword>
<name>A0AA43RGF1_9ACTN</name>
<organism evidence="7 8">
    <name type="scientific">Phoenicibacter congonensis</name>
    <dbReference type="NCBI Taxonomy" id="1944646"/>
    <lineage>
        <taxon>Bacteria</taxon>
        <taxon>Bacillati</taxon>
        <taxon>Actinomycetota</taxon>
        <taxon>Coriobacteriia</taxon>
        <taxon>Eggerthellales</taxon>
        <taxon>Eggerthellaceae</taxon>
        <taxon>Phoenicibacter</taxon>
    </lineage>
</organism>
<accession>A0AA43RGF1</accession>
<reference evidence="7" key="1">
    <citation type="submission" date="2023-07" db="EMBL/GenBank/DDBJ databases">
        <title>Between Cages and Wild: Unraveling the Impact of Captivity on Animal Microbiomes and Antimicrobial Resistance.</title>
        <authorList>
            <person name="Schmartz G.P."/>
            <person name="Rehner J."/>
            <person name="Schuff M.J."/>
            <person name="Becker S.L."/>
            <person name="Kravczyk M."/>
            <person name="Gurevich A."/>
            <person name="Francke R."/>
            <person name="Mueller R."/>
            <person name="Keller V."/>
            <person name="Keller A."/>
        </authorList>
    </citation>
    <scope>NUCLEOTIDE SEQUENCE</scope>
    <source>
        <strain evidence="7">S12M_St_49</strain>
    </source>
</reference>
<gene>
    <name evidence="5 7" type="primary">rpsI</name>
    <name evidence="7" type="ORF">Q3982_01670</name>
</gene>
<evidence type="ECO:0000256" key="5">
    <source>
        <dbReference type="HAMAP-Rule" id="MF_00532"/>
    </source>
</evidence>
<dbReference type="Pfam" id="PF00380">
    <property type="entry name" value="Ribosomal_S9"/>
    <property type="match status" value="1"/>
</dbReference>
<dbReference type="PROSITE" id="PS00360">
    <property type="entry name" value="RIBOSOMAL_S9"/>
    <property type="match status" value="1"/>
</dbReference>
<keyword evidence="3 5" id="KW-0687">Ribonucleoprotein</keyword>
<sequence length="133" mass="14444">MANTNTEARYYGTGRRKNAIARVTLVPGTGKVTCNGREGAEYFSSQSLLDFATTPFTVTGTEGHFDVIARLNGGGVGGQSGALRLGIARALLEAGDYRGELKKAGYLTRDARVVERKKYGLKKARKRPQFSKR</sequence>
<keyword evidence="8" id="KW-1185">Reference proteome</keyword>
<dbReference type="PANTHER" id="PTHR21569">
    <property type="entry name" value="RIBOSOMAL PROTEIN S9"/>
    <property type="match status" value="1"/>
</dbReference>
<evidence type="ECO:0000313" key="7">
    <source>
        <dbReference type="EMBL" id="MDO4841368.1"/>
    </source>
</evidence>
<dbReference type="InterPro" id="IPR000754">
    <property type="entry name" value="Ribosomal_uS9"/>
</dbReference>
<dbReference type="AlphaFoldDB" id="A0AA43RGF1"/>
<evidence type="ECO:0000256" key="1">
    <source>
        <dbReference type="ARBA" id="ARBA00005251"/>
    </source>
</evidence>
<evidence type="ECO:0000256" key="2">
    <source>
        <dbReference type="ARBA" id="ARBA00022980"/>
    </source>
</evidence>
<comment type="similarity">
    <text evidence="1 5 6">Belongs to the universal ribosomal protein uS9 family.</text>
</comment>
<dbReference type="InterPro" id="IPR023035">
    <property type="entry name" value="Ribosomal_uS9_bac/plastid"/>
</dbReference>
<dbReference type="GO" id="GO:0003723">
    <property type="term" value="F:RNA binding"/>
    <property type="evidence" value="ECO:0007669"/>
    <property type="project" value="TreeGrafter"/>
</dbReference>
<evidence type="ECO:0000256" key="4">
    <source>
        <dbReference type="ARBA" id="ARBA00035259"/>
    </source>
</evidence>
<dbReference type="GO" id="GO:0022627">
    <property type="term" value="C:cytosolic small ribosomal subunit"/>
    <property type="evidence" value="ECO:0007669"/>
    <property type="project" value="TreeGrafter"/>
</dbReference>
<dbReference type="InterPro" id="IPR014721">
    <property type="entry name" value="Ribsml_uS5_D2-typ_fold_subgr"/>
</dbReference>
<dbReference type="Gene3D" id="3.30.230.10">
    <property type="match status" value="1"/>
</dbReference>
<dbReference type="GO" id="GO:0003735">
    <property type="term" value="F:structural constituent of ribosome"/>
    <property type="evidence" value="ECO:0007669"/>
    <property type="project" value="InterPro"/>
</dbReference>
<dbReference type="InterPro" id="IPR020568">
    <property type="entry name" value="Ribosomal_Su5_D2-typ_SF"/>
</dbReference>
<dbReference type="NCBIfam" id="NF001099">
    <property type="entry name" value="PRK00132.1"/>
    <property type="match status" value="1"/>
</dbReference>
<dbReference type="EMBL" id="JAUMVS010000013">
    <property type="protein sequence ID" value="MDO4841368.1"/>
    <property type="molecule type" value="Genomic_DNA"/>
</dbReference>
<dbReference type="SUPFAM" id="SSF54211">
    <property type="entry name" value="Ribosomal protein S5 domain 2-like"/>
    <property type="match status" value="1"/>
</dbReference>
<evidence type="ECO:0000313" key="8">
    <source>
        <dbReference type="Proteomes" id="UP001168575"/>
    </source>
</evidence>
<dbReference type="Proteomes" id="UP001168575">
    <property type="component" value="Unassembled WGS sequence"/>
</dbReference>
<comment type="caution">
    <text evidence="7">The sequence shown here is derived from an EMBL/GenBank/DDBJ whole genome shotgun (WGS) entry which is preliminary data.</text>
</comment>
<dbReference type="HAMAP" id="MF_00532_B">
    <property type="entry name" value="Ribosomal_uS9_B"/>
    <property type="match status" value="1"/>
</dbReference>
<dbReference type="InterPro" id="IPR020574">
    <property type="entry name" value="Ribosomal_uS9_CS"/>
</dbReference>
<proteinExistence type="inferred from homology"/>
<protein>
    <recommendedName>
        <fullName evidence="4 5">Small ribosomal subunit protein uS9</fullName>
    </recommendedName>
</protein>
<dbReference type="FunFam" id="3.30.230.10:FF:000001">
    <property type="entry name" value="30S ribosomal protein S9"/>
    <property type="match status" value="1"/>
</dbReference>